<dbReference type="InterPro" id="IPR029058">
    <property type="entry name" value="AB_hydrolase_fold"/>
</dbReference>
<dbReference type="RefSeq" id="WP_343036942.1">
    <property type="nucleotide sequence ID" value="NZ_JACBZX010000001.1"/>
</dbReference>
<reference evidence="2 3" key="1">
    <citation type="submission" date="2020-07" db="EMBL/GenBank/DDBJ databases">
        <title>Sequencing the genomes of 1000 actinobacteria strains.</title>
        <authorList>
            <person name="Klenk H.-P."/>
        </authorList>
    </citation>
    <scope>NUCLEOTIDE SEQUENCE [LARGE SCALE GENOMIC DNA]</scope>
    <source>
        <strain evidence="2 3">DSM 24723</strain>
    </source>
</reference>
<dbReference type="Proteomes" id="UP000592181">
    <property type="component" value="Unassembled WGS sequence"/>
</dbReference>
<dbReference type="Gene3D" id="3.40.50.1820">
    <property type="entry name" value="alpha/beta hydrolase"/>
    <property type="match status" value="1"/>
</dbReference>
<dbReference type="SUPFAM" id="SSF53474">
    <property type="entry name" value="alpha/beta-Hydrolases"/>
    <property type="match status" value="1"/>
</dbReference>
<evidence type="ECO:0000313" key="3">
    <source>
        <dbReference type="Proteomes" id="UP000592181"/>
    </source>
</evidence>
<dbReference type="AlphaFoldDB" id="A0A852X1F1"/>
<dbReference type="PANTHER" id="PTHR43689">
    <property type="entry name" value="HYDROLASE"/>
    <property type="match status" value="1"/>
</dbReference>
<organism evidence="2 3">
    <name type="scientific">Janibacter alkaliphilus</name>
    <dbReference type="NCBI Taxonomy" id="1069963"/>
    <lineage>
        <taxon>Bacteria</taxon>
        <taxon>Bacillati</taxon>
        <taxon>Actinomycetota</taxon>
        <taxon>Actinomycetes</taxon>
        <taxon>Micrococcales</taxon>
        <taxon>Intrasporangiaceae</taxon>
        <taxon>Janibacter</taxon>
    </lineage>
</organism>
<dbReference type="PANTHER" id="PTHR43689:SF8">
    <property type="entry name" value="ALPHA_BETA-HYDROLASES SUPERFAMILY PROTEIN"/>
    <property type="match status" value="1"/>
</dbReference>
<dbReference type="Pfam" id="PF12697">
    <property type="entry name" value="Abhydrolase_6"/>
    <property type="match status" value="1"/>
</dbReference>
<accession>A0A852X1F1</accession>
<sequence length="312" mass="33718">MAANPYADFLPADRRAAAAREPRSTWWEWRGHRVHIARATDAQAAARVMVVHGAGGYSRALWPVAALLADEGLDVAAVDLPLYGRTSSPAPESVRYDDWVRLLVDLVDAEDDGRPLILFGASIGGLLALEVAARSARVAVVAATCLLDPADRRARARMTRFGPLGVLGRPVSHLARGRIASLSIPMRWVADLPVMGRDPQLGALCARDPLGGGAKVPLGFLASYMLYQHTPPEQVRTPVVLLHPAEDQWTPAELSVRVLRRLGSPGRLVMLRECGHFPVEEPGLTELITSVLGVAEDLRERSAGEPRPPTTT</sequence>
<gene>
    <name evidence="2" type="ORF">BJY28_000737</name>
</gene>
<dbReference type="InterPro" id="IPR000073">
    <property type="entry name" value="AB_hydrolase_1"/>
</dbReference>
<dbReference type="EMBL" id="JACBZX010000001">
    <property type="protein sequence ID" value="NYG36268.1"/>
    <property type="molecule type" value="Genomic_DNA"/>
</dbReference>
<protein>
    <submittedName>
        <fullName evidence="2">Alpha-beta hydrolase superfamily lysophospholipase</fullName>
    </submittedName>
</protein>
<evidence type="ECO:0000313" key="2">
    <source>
        <dbReference type="EMBL" id="NYG36268.1"/>
    </source>
</evidence>
<feature type="domain" description="AB hydrolase-1" evidence="1">
    <location>
        <begin position="50"/>
        <end position="282"/>
    </location>
</feature>
<keyword evidence="3" id="KW-1185">Reference proteome</keyword>
<evidence type="ECO:0000259" key="1">
    <source>
        <dbReference type="Pfam" id="PF12697"/>
    </source>
</evidence>
<proteinExistence type="predicted"/>
<dbReference type="GO" id="GO:0016787">
    <property type="term" value="F:hydrolase activity"/>
    <property type="evidence" value="ECO:0007669"/>
    <property type="project" value="UniProtKB-KW"/>
</dbReference>
<keyword evidence="2" id="KW-0378">Hydrolase</keyword>
<comment type="caution">
    <text evidence="2">The sequence shown here is derived from an EMBL/GenBank/DDBJ whole genome shotgun (WGS) entry which is preliminary data.</text>
</comment>
<name>A0A852X1F1_9MICO</name>